<proteinExistence type="predicted"/>
<evidence type="ECO:0000313" key="3">
    <source>
        <dbReference type="Proteomes" id="UP000800094"/>
    </source>
</evidence>
<dbReference type="RefSeq" id="XP_033688213.1">
    <property type="nucleotide sequence ID" value="XM_033825596.1"/>
</dbReference>
<accession>A0A6A6ISE8</accession>
<gene>
    <name evidence="2" type="ORF">BU26DRAFT_477258</name>
</gene>
<dbReference type="InterPro" id="IPR056125">
    <property type="entry name" value="DUF7708"/>
</dbReference>
<feature type="domain" description="DUF7708" evidence="1">
    <location>
        <begin position="150"/>
        <end position="283"/>
    </location>
</feature>
<dbReference type="OrthoDB" id="4840035at2759"/>
<dbReference type="Pfam" id="PF24809">
    <property type="entry name" value="DUF7708"/>
    <property type="match status" value="1"/>
</dbReference>
<evidence type="ECO:0000313" key="2">
    <source>
        <dbReference type="EMBL" id="KAF2253209.1"/>
    </source>
</evidence>
<evidence type="ECO:0000259" key="1">
    <source>
        <dbReference type="Pfam" id="PF24809"/>
    </source>
</evidence>
<name>A0A6A6ISE8_9PLEO</name>
<reference evidence="2" key="1">
    <citation type="journal article" date="2020" name="Stud. Mycol.">
        <title>101 Dothideomycetes genomes: a test case for predicting lifestyles and emergence of pathogens.</title>
        <authorList>
            <person name="Haridas S."/>
            <person name="Albert R."/>
            <person name="Binder M."/>
            <person name="Bloem J."/>
            <person name="Labutti K."/>
            <person name="Salamov A."/>
            <person name="Andreopoulos B."/>
            <person name="Baker S."/>
            <person name="Barry K."/>
            <person name="Bills G."/>
            <person name="Bluhm B."/>
            <person name="Cannon C."/>
            <person name="Castanera R."/>
            <person name="Culley D."/>
            <person name="Daum C."/>
            <person name="Ezra D."/>
            <person name="Gonzalez J."/>
            <person name="Henrissat B."/>
            <person name="Kuo A."/>
            <person name="Liang C."/>
            <person name="Lipzen A."/>
            <person name="Lutzoni F."/>
            <person name="Magnuson J."/>
            <person name="Mondo S."/>
            <person name="Nolan M."/>
            <person name="Ohm R."/>
            <person name="Pangilinan J."/>
            <person name="Park H.-J."/>
            <person name="Ramirez L."/>
            <person name="Alfaro M."/>
            <person name="Sun H."/>
            <person name="Tritt A."/>
            <person name="Yoshinaga Y."/>
            <person name="Zwiers L.-H."/>
            <person name="Turgeon B."/>
            <person name="Goodwin S."/>
            <person name="Spatafora J."/>
            <person name="Crous P."/>
            <person name="Grigoriev I."/>
        </authorList>
    </citation>
    <scope>NUCLEOTIDE SEQUENCE</scope>
    <source>
        <strain evidence="2">CBS 122368</strain>
    </source>
</reference>
<dbReference type="AlphaFoldDB" id="A0A6A6ISE8"/>
<dbReference type="EMBL" id="ML987191">
    <property type="protein sequence ID" value="KAF2253209.1"/>
    <property type="molecule type" value="Genomic_DNA"/>
</dbReference>
<keyword evidence="3" id="KW-1185">Reference proteome</keyword>
<protein>
    <recommendedName>
        <fullName evidence="1">DUF7708 domain-containing protein</fullName>
    </recommendedName>
</protein>
<sequence length="618" mass="69324">MDPSVVHRSRAQERSNVIVRRFSDDLAGDSALSVGTKVVVAQIDAEIEARDRMRAQSHFEEFDENSRPFDKCEVARKALEYASDEFFKSMEKKSSESKFSVFGKSRRDAKIQVEQRMRQSTGKSLEDVKGLVEGMADDWKRSHGKPYSYFTHMCKTLNAHRDLLKVVPQQNTYVSVLSGALSMVVQASVYHDQIAEDLSATTAHVCERVAVCSELLEVIKRDSMHRQLAEVYRAFFKFLLRVAEWFNKSSTSRFFDSFNKDVKARHEEAVADINRSIDMMIEQGGVEELARVEYIRRTADIIEWKVDKLNEAVVPFMAEMRTNMGTLVDEVRMRGHIQSQEDLVQIGRCMVQLLLDQAAPHIRAVVATLISREEADVRSKPLQGFVHGSDGLALIKASQALVAEAHVLACTARWIQGGALQPQRLWIQYPFEYQADTSARATALGVILTAARANAPFLSYICTKPPRANIAASLSVKEAGLSSMVYSLILQLLRFRPEKDGFKVDAAVLNGLGEGMDSWKDAVGLLRLLLEHTPVVRYCVIHGLNELEGSGNEERCKEFLEVLELASLRPNDPLSVLFTTSGQSRVLGDATTRDERAMSNAGIREVHKRGQAFHGLRI</sequence>
<organism evidence="2 3">
    <name type="scientific">Trematosphaeria pertusa</name>
    <dbReference type="NCBI Taxonomy" id="390896"/>
    <lineage>
        <taxon>Eukaryota</taxon>
        <taxon>Fungi</taxon>
        <taxon>Dikarya</taxon>
        <taxon>Ascomycota</taxon>
        <taxon>Pezizomycotina</taxon>
        <taxon>Dothideomycetes</taxon>
        <taxon>Pleosporomycetidae</taxon>
        <taxon>Pleosporales</taxon>
        <taxon>Massarineae</taxon>
        <taxon>Trematosphaeriaceae</taxon>
        <taxon>Trematosphaeria</taxon>
    </lineage>
</organism>
<dbReference type="Proteomes" id="UP000800094">
    <property type="component" value="Unassembled WGS sequence"/>
</dbReference>
<dbReference type="GeneID" id="54578926"/>